<dbReference type="AlphaFoldDB" id="A0A7Y7XD64"/>
<dbReference type="Pfam" id="PF01476">
    <property type="entry name" value="LysM"/>
    <property type="match status" value="1"/>
</dbReference>
<dbReference type="RefSeq" id="WP_177091012.1">
    <property type="nucleotide sequence ID" value="NZ_JACAQB010000007.1"/>
</dbReference>
<dbReference type="SUPFAM" id="SSF54106">
    <property type="entry name" value="LysM domain"/>
    <property type="match status" value="1"/>
</dbReference>
<evidence type="ECO:0000259" key="1">
    <source>
        <dbReference type="PROSITE" id="PS51782"/>
    </source>
</evidence>
<gene>
    <name evidence="2" type="ORF">HX882_16465</name>
</gene>
<sequence length="92" mass="10310">MNLLETLKNLLHPQPTADKPPDNPWQVPPVEDPLVSVPLFDTYTVQPGDTLSMIAEQKLHDAGRWPEIAEANRATVPDPNEIRPGQELKIPR</sequence>
<dbReference type="SMART" id="SM00257">
    <property type="entry name" value="LysM"/>
    <property type="match status" value="1"/>
</dbReference>
<protein>
    <submittedName>
        <fullName evidence="2">LysM peptidoglycan-binding domain-containing protein</fullName>
    </submittedName>
</protein>
<evidence type="ECO:0000313" key="2">
    <source>
        <dbReference type="EMBL" id="NWB97494.1"/>
    </source>
</evidence>
<dbReference type="InterPro" id="IPR036779">
    <property type="entry name" value="LysM_dom_sf"/>
</dbReference>
<proteinExistence type="predicted"/>
<reference evidence="2 3" key="1">
    <citation type="submission" date="2020-04" db="EMBL/GenBank/DDBJ databases">
        <title>Molecular characterization of pseudomonads from Agaricus bisporus reveal novel blotch 2 pathogens in Western Europe.</title>
        <authorList>
            <person name="Taparia T."/>
            <person name="Krijger M."/>
            <person name="Haynes E."/>
            <person name="Elpinstone J.G."/>
            <person name="Noble R."/>
            <person name="Van Der Wolf J."/>
        </authorList>
    </citation>
    <scope>NUCLEOTIDE SEQUENCE [LARGE SCALE GENOMIC DNA]</scope>
    <source>
        <strain evidence="2 3">H7001</strain>
    </source>
</reference>
<dbReference type="Proteomes" id="UP000539985">
    <property type="component" value="Unassembled WGS sequence"/>
</dbReference>
<organism evidence="2 3">
    <name type="scientific">Pseudomonas gingeri</name>
    <dbReference type="NCBI Taxonomy" id="117681"/>
    <lineage>
        <taxon>Bacteria</taxon>
        <taxon>Pseudomonadati</taxon>
        <taxon>Pseudomonadota</taxon>
        <taxon>Gammaproteobacteria</taxon>
        <taxon>Pseudomonadales</taxon>
        <taxon>Pseudomonadaceae</taxon>
        <taxon>Pseudomonas</taxon>
    </lineage>
</organism>
<evidence type="ECO:0000313" key="3">
    <source>
        <dbReference type="Proteomes" id="UP000539985"/>
    </source>
</evidence>
<dbReference type="Gene3D" id="3.10.350.10">
    <property type="entry name" value="LysM domain"/>
    <property type="match status" value="1"/>
</dbReference>
<name>A0A7Y7XD64_9PSED</name>
<dbReference type="InterPro" id="IPR018392">
    <property type="entry name" value="LysM"/>
</dbReference>
<comment type="caution">
    <text evidence="2">The sequence shown here is derived from an EMBL/GenBank/DDBJ whole genome shotgun (WGS) entry which is preliminary data.</text>
</comment>
<dbReference type="EMBL" id="JACAQB010000007">
    <property type="protein sequence ID" value="NWB97494.1"/>
    <property type="molecule type" value="Genomic_DNA"/>
</dbReference>
<dbReference type="PANTHER" id="PTHR34700">
    <property type="entry name" value="POTASSIUM BINDING PROTEIN KBP"/>
    <property type="match status" value="1"/>
</dbReference>
<dbReference type="PROSITE" id="PS51782">
    <property type="entry name" value="LYSM"/>
    <property type="match status" value="1"/>
</dbReference>
<dbReference type="PANTHER" id="PTHR34700:SF4">
    <property type="entry name" value="PHAGE-LIKE ELEMENT PBSX PROTEIN XKDP"/>
    <property type="match status" value="1"/>
</dbReference>
<dbReference type="InterPro" id="IPR052196">
    <property type="entry name" value="Bact_Kbp"/>
</dbReference>
<dbReference type="CDD" id="cd00118">
    <property type="entry name" value="LysM"/>
    <property type="match status" value="1"/>
</dbReference>
<accession>A0A7Y7XD64</accession>
<feature type="domain" description="LysM" evidence="1">
    <location>
        <begin position="41"/>
        <end position="90"/>
    </location>
</feature>